<dbReference type="AlphaFoldDB" id="A0A316WJ20"/>
<accession>A0A316WJ20</accession>
<evidence type="ECO:0000313" key="1">
    <source>
        <dbReference type="EMBL" id="PWN59158.1"/>
    </source>
</evidence>
<protein>
    <submittedName>
        <fullName evidence="1">Uncharacterized protein</fullName>
    </submittedName>
</protein>
<reference evidence="1" key="1">
    <citation type="submission" date="2018-04" db="EMBL/GenBank/DDBJ databases">
        <title>Draft Genome Sequences of Chryseobacterium lactis NCTC11390T isolated from milk, Chryseobacterium oncorhynchi 701B-08T from rainbow trout, and Chryseobacterium viscerum 687B-08T from diseased fish.</title>
        <authorList>
            <person name="Jeong J.-J."/>
            <person name="Lee Y.J."/>
            <person name="Pathiraja D."/>
            <person name="Park B."/>
            <person name="Choi I.-G."/>
            <person name="Kim K.D."/>
        </authorList>
    </citation>
    <scope>NUCLEOTIDE SEQUENCE [LARGE SCALE GENOMIC DNA]</scope>
    <source>
        <strain evidence="1">701B-08</strain>
    </source>
</reference>
<sequence length="114" mass="13398">MNRFTINAYNVVTNPNEYVIFEKNNIYIRIRTAKISDKWIATTCYQFMPCYSGYSSLPSTCDKKYNTEKEAFLIQLDFVKQRLIKEDKINFIALPYIDSAVTTHFPSEIQLSLF</sequence>
<dbReference type="RefSeq" id="WP_123838426.1">
    <property type="nucleotide sequence ID" value="NZ_PPEI02000014.1"/>
</dbReference>
<dbReference type="Proteomes" id="UP000236182">
    <property type="component" value="Unassembled WGS sequence"/>
</dbReference>
<organism evidence="1 2">
    <name type="scientific">Chryseobacterium oncorhynchi</name>
    <dbReference type="NCBI Taxonomy" id="741074"/>
    <lineage>
        <taxon>Bacteria</taxon>
        <taxon>Pseudomonadati</taxon>
        <taxon>Bacteroidota</taxon>
        <taxon>Flavobacteriia</taxon>
        <taxon>Flavobacteriales</taxon>
        <taxon>Weeksellaceae</taxon>
        <taxon>Chryseobacterium group</taxon>
        <taxon>Chryseobacterium</taxon>
    </lineage>
</organism>
<dbReference type="EMBL" id="PPEI02000014">
    <property type="protein sequence ID" value="PWN59158.1"/>
    <property type="molecule type" value="Genomic_DNA"/>
</dbReference>
<comment type="caution">
    <text evidence="1">The sequence shown here is derived from an EMBL/GenBank/DDBJ whole genome shotgun (WGS) entry which is preliminary data.</text>
</comment>
<proteinExistence type="predicted"/>
<evidence type="ECO:0000313" key="2">
    <source>
        <dbReference type="Proteomes" id="UP000236182"/>
    </source>
</evidence>
<name>A0A316WJ20_9FLAO</name>
<keyword evidence="2" id="KW-1185">Reference proteome</keyword>
<gene>
    <name evidence="1" type="ORF">C1638_021925</name>
</gene>